<dbReference type="InterPro" id="IPR001881">
    <property type="entry name" value="EGF-like_Ca-bd_dom"/>
</dbReference>
<evidence type="ECO:0000256" key="1">
    <source>
        <dbReference type="ARBA" id="ARBA00022536"/>
    </source>
</evidence>
<feature type="non-terminal residue" evidence="9">
    <location>
        <position position="354"/>
    </location>
</feature>
<dbReference type="InterPro" id="IPR051022">
    <property type="entry name" value="Notch_Cell-Fate_Det"/>
</dbReference>
<feature type="domain" description="WAP" evidence="8">
    <location>
        <begin position="225"/>
        <end position="270"/>
    </location>
</feature>
<feature type="disulfide bond" evidence="5">
    <location>
        <begin position="102"/>
        <end position="111"/>
    </location>
</feature>
<dbReference type="Pfam" id="PF00095">
    <property type="entry name" value="WAP"/>
    <property type="match status" value="1"/>
</dbReference>
<dbReference type="GO" id="GO:0045197">
    <property type="term" value="P:establishment or maintenance of epithelial cell apical/basal polarity"/>
    <property type="evidence" value="ECO:0007669"/>
    <property type="project" value="TreeGrafter"/>
</dbReference>
<dbReference type="AlphaFoldDB" id="A0A0B7A2A6"/>
<evidence type="ECO:0000313" key="9">
    <source>
        <dbReference type="EMBL" id="CEK74757.1"/>
    </source>
</evidence>
<dbReference type="SUPFAM" id="SSF57256">
    <property type="entry name" value="Elafin-like"/>
    <property type="match status" value="1"/>
</dbReference>
<dbReference type="PANTHER" id="PTHR24049">
    <property type="entry name" value="CRUMBS FAMILY MEMBER"/>
    <property type="match status" value="1"/>
</dbReference>
<dbReference type="Gene3D" id="2.10.25.10">
    <property type="entry name" value="Laminin"/>
    <property type="match status" value="4"/>
</dbReference>
<dbReference type="SMART" id="SM00181">
    <property type="entry name" value="EGF"/>
    <property type="match status" value="4"/>
</dbReference>
<dbReference type="GO" id="GO:0005886">
    <property type="term" value="C:plasma membrane"/>
    <property type="evidence" value="ECO:0007669"/>
    <property type="project" value="TreeGrafter"/>
</dbReference>
<organism evidence="9">
    <name type="scientific">Arion vulgaris</name>
    <dbReference type="NCBI Taxonomy" id="1028688"/>
    <lineage>
        <taxon>Eukaryota</taxon>
        <taxon>Metazoa</taxon>
        <taxon>Spiralia</taxon>
        <taxon>Lophotrochozoa</taxon>
        <taxon>Mollusca</taxon>
        <taxon>Gastropoda</taxon>
        <taxon>Heterobranchia</taxon>
        <taxon>Euthyneura</taxon>
        <taxon>Panpulmonata</taxon>
        <taxon>Eupulmonata</taxon>
        <taxon>Stylommatophora</taxon>
        <taxon>Helicina</taxon>
        <taxon>Arionoidea</taxon>
        <taxon>Arionidae</taxon>
        <taxon>Arion</taxon>
    </lineage>
</organism>
<dbReference type="SUPFAM" id="SSF57196">
    <property type="entry name" value="EGF/Laminin"/>
    <property type="match status" value="4"/>
</dbReference>
<dbReference type="SMART" id="SM00217">
    <property type="entry name" value="WAP"/>
    <property type="match status" value="1"/>
</dbReference>
<dbReference type="GO" id="GO:0032991">
    <property type="term" value="C:protein-containing complex"/>
    <property type="evidence" value="ECO:0007669"/>
    <property type="project" value="TreeGrafter"/>
</dbReference>
<dbReference type="PROSITE" id="PS50026">
    <property type="entry name" value="EGF_3"/>
    <property type="match status" value="4"/>
</dbReference>
<dbReference type="InterPro" id="IPR000742">
    <property type="entry name" value="EGF"/>
</dbReference>
<evidence type="ECO:0000256" key="4">
    <source>
        <dbReference type="ARBA" id="ARBA00023157"/>
    </source>
</evidence>
<name>A0A0B7A2A6_9EUPU</name>
<dbReference type="Pfam" id="PF00008">
    <property type="entry name" value="EGF"/>
    <property type="match status" value="1"/>
</dbReference>
<keyword evidence="2 6" id="KW-0732">Signal</keyword>
<feature type="signal peptide" evidence="6">
    <location>
        <begin position="1"/>
        <end position="21"/>
    </location>
</feature>
<dbReference type="MEROPS" id="I17.003"/>
<dbReference type="SMART" id="SM00179">
    <property type="entry name" value="EGF_CA"/>
    <property type="match status" value="3"/>
</dbReference>
<keyword evidence="4 5" id="KW-1015">Disulfide bond</keyword>
<dbReference type="GO" id="GO:0030414">
    <property type="term" value="F:peptidase inhibitor activity"/>
    <property type="evidence" value="ECO:0007669"/>
    <property type="project" value="InterPro"/>
</dbReference>
<dbReference type="FunFam" id="2.10.25.10:FF:000373">
    <property type="entry name" value="sushi, nidogen and EGF-like domain-containing protein 1"/>
    <property type="match status" value="1"/>
</dbReference>
<dbReference type="PROSITE" id="PS51390">
    <property type="entry name" value="WAP"/>
    <property type="match status" value="1"/>
</dbReference>
<feature type="disulfide bond" evidence="5">
    <location>
        <begin position="334"/>
        <end position="343"/>
    </location>
</feature>
<evidence type="ECO:0000256" key="6">
    <source>
        <dbReference type="SAM" id="SignalP"/>
    </source>
</evidence>
<dbReference type="PANTHER" id="PTHR24049:SF22">
    <property type="entry name" value="DROSOPHILA CRUMBS HOMOLOG"/>
    <property type="match status" value="1"/>
</dbReference>
<feature type="chain" id="PRO_5002111430" evidence="6">
    <location>
        <begin position="22"/>
        <end position="354"/>
    </location>
</feature>
<keyword evidence="1 5" id="KW-0245">EGF-like domain</keyword>
<dbReference type="GO" id="GO:0007157">
    <property type="term" value="P:heterophilic cell-cell adhesion via plasma membrane cell adhesion molecules"/>
    <property type="evidence" value="ECO:0007669"/>
    <property type="project" value="TreeGrafter"/>
</dbReference>
<dbReference type="PROSITE" id="PS00022">
    <property type="entry name" value="EGF_1"/>
    <property type="match status" value="4"/>
</dbReference>
<feature type="disulfide bond" evidence="5">
    <location>
        <begin position="62"/>
        <end position="71"/>
    </location>
</feature>
<keyword evidence="3" id="KW-0677">Repeat</keyword>
<feature type="domain" description="EGF-like" evidence="7">
    <location>
        <begin position="76"/>
        <end position="112"/>
    </location>
</feature>
<feature type="domain" description="EGF-like" evidence="7">
    <location>
        <begin position="35"/>
        <end position="72"/>
    </location>
</feature>
<evidence type="ECO:0000259" key="7">
    <source>
        <dbReference type="PROSITE" id="PS50026"/>
    </source>
</evidence>
<proteinExistence type="predicted"/>
<evidence type="ECO:0000256" key="3">
    <source>
        <dbReference type="ARBA" id="ARBA00022737"/>
    </source>
</evidence>
<accession>A0A0B7A2A6</accession>
<evidence type="ECO:0000259" key="8">
    <source>
        <dbReference type="PROSITE" id="PS51390"/>
    </source>
</evidence>
<dbReference type="InterPro" id="IPR036645">
    <property type="entry name" value="Elafin-like_sf"/>
</dbReference>
<evidence type="ECO:0000256" key="5">
    <source>
        <dbReference type="PROSITE-ProRule" id="PRU00076"/>
    </source>
</evidence>
<dbReference type="EMBL" id="HACG01027892">
    <property type="protein sequence ID" value="CEK74757.1"/>
    <property type="molecule type" value="Transcribed_RNA"/>
</dbReference>
<dbReference type="SMART" id="SM00274">
    <property type="entry name" value="FOLN"/>
    <property type="match status" value="5"/>
</dbReference>
<dbReference type="GO" id="GO:0005509">
    <property type="term" value="F:calcium ion binding"/>
    <property type="evidence" value="ECO:0007669"/>
    <property type="project" value="InterPro"/>
</dbReference>
<dbReference type="PROSITE" id="PS01186">
    <property type="entry name" value="EGF_2"/>
    <property type="match status" value="2"/>
</dbReference>
<dbReference type="Gene3D" id="4.10.75.10">
    <property type="entry name" value="Elafin-like"/>
    <property type="match status" value="1"/>
</dbReference>
<dbReference type="InterPro" id="IPR003645">
    <property type="entry name" value="Fol_N"/>
</dbReference>
<feature type="disulfide bond" evidence="5">
    <location>
        <begin position="296"/>
        <end position="305"/>
    </location>
</feature>
<evidence type="ECO:0000256" key="2">
    <source>
        <dbReference type="ARBA" id="ARBA00022729"/>
    </source>
</evidence>
<sequence>MEGYFFCCLVLLLALYTQVHSSPSPGEYADTDYDDNRACRKVKCHNGGYCDTNDSGKGYCVCPDDYTGSKCQHKKEKDSCKHYKCENGGRCLSEKGQPYCECQKQYTGQRCQIKKGPPQNIENLKCNNSCSTATSCRVCLPCESCVFESLCLTYETLINDLDTECHAQGFEEALLIKTPSTPIGYSQMRCRGNHINLDCPEGSACVDDGEGGGVCCRNKVGLEHIKNKPGLCPPTPDTQTCGRHTCRGDIECAGNLKCCQGCGNKCTKPYQDPCKYTSCSNGGRCITRGNQAFCECPQGFTGPKCETRIDPCLNVRCQNSGRCLTRGQVPYCECPQGYIGQYCEVRQDPCLNVR</sequence>
<reference evidence="9" key="1">
    <citation type="submission" date="2014-12" db="EMBL/GenBank/DDBJ databases">
        <title>Insight into the proteome of Arion vulgaris.</title>
        <authorList>
            <person name="Aradska J."/>
            <person name="Bulat T."/>
            <person name="Smidak R."/>
            <person name="Sarate P."/>
            <person name="Gangsoo J."/>
            <person name="Sialana F."/>
            <person name="Bilban M."/>
            <person name="Lubec G."/>
        </authorList>
    </citation>
    <scope>NUCLEOTIDE SEQUENCE</scope>
    <source>
        <tissue evidence="9">Skin</tissue>
    </source>
</reference>
<feature type="domain" description="EGF-like" evidence="7">
    <location>
        <begin position="270"/>
        <end position="306"/>
    </location>
</feature>
<comment type="caution">
    <text evidence="5">Lacks conserved residue(s) required for the propagation of feature annotation.</text>
</comment>
<protein>
    <submittedName>
        <fullName evidence="9">Uncharacterized protein</fullName>
    </submittedName>
</protein>
<dbReference type="InterPro" id="IPR008197">
    <property type="entry name" value="WAP_dom"/>
</dbReference>
<feature type="domain" description="EGF-like" evidence="7">
    <location>
        <begin position="308"/>
        <end position="344"/>
    </location>
</feature>
<dbReference type="GO" id="GO:0005576">
    <property type="term" value="C:extracellular region"/>
    <property type="evidence" value="ECO:0007669"/>
    <property type="project" value="InterPro"/>
</dbReference>
<gene>
    <name evidence="9" type="primary">ORF92427</name>
</gene>